<dbReference type="Pfam" id="PF05167">
    <property type="entry name" value="DUF711"/>
    <property type="match status" value="1"/>
</dbReference>
<dbReference type="RefSeq" id="WP_285273724.1">
    <property type="nucleotide sequence ID" value="NZ_JASNVW010000002.1"/>
</dbReference>
<comment type="caution">
    <text evidence="1">The sequence shown here is derived from an EMBL/GenBank/DDBJ whole genome shotgun (WGS) entry which is preliminary data.</text>
</comment>
<dbReference type="Proteomes" id="UP001529235">
    <property type="component" value="Unassembled WGS sequence"/>
</dbReference>
<dbReference type="InterPro" id="IPR007841">
    <property type="entry name" value="UPF0210"/>
</dbReference>
<evidence type="ECO:0000313" key="1">
    <source>
        <dbReference type="EMBL" id="MDK6028750.1"/>
    </source>
</evidence>
<dbReference type="PANTHER" id="PTHR37560">
    <property type="entry name" value="UPF0210 PROTEIN SPR0218"/>
    <property type="match status" value="1"/>
</dbReference>
<sequence length="361" mass="40196">MARPRAVAIHIPVHSWAVDEVISKAISFGEKVFSCLKSSGMVDVWTKRFVLPPIPEKAFGYRDVEVVAKEISSSFGDRVIVAFPIEPTSQVMKEIHKVSSVESAYFSTVCIDGECIKHVINSVYAKTREVEINFFTRFAISFGMWVETPYFPATANTSNVLGFSASLRYVDIVSQALLQNNLQLLRDFLLNVNKKLEDTAKCSNIPFLGIDYSLSPWIEKDESIASLVESLTGSAIGSPGTLNTIYALNTFLRGLVRRMGLRHIGFNEVMLPVAEDSLLNLRVKEGLIRVRDLISYSFTCVAGLDMVALPKNANIYGVALDMLTVYRVKNKVVAMRIIPTDFDELSEVVLKNFGKTYVAKL</sequence>
<dbReference type="SUPFAM" id="SSF51998">
    <property type="entry name" value="PFL-like glycyl radical enzymes"/>
    <property type="match status" value="1"/>
</dbReference>
<reference evidence="1 2" key="1">
    <citation type="submission" date="2023-05" db="EMBL/GenBank/DDBJ databases">
        <title>A new hyperthermophilic archaea 'Ignisphaera cupida' sp. nov. and description of the family 'Ignisphaeraceae' fam. nov.</title>
        <authorList>
            <person name="Podosokorskaya O.A."/>
            <person name="Elcheninov A.G."/>
            <person name="Klukina A."/>
            <person name="Merkel A.Y."/>
        </authorList>
    </citation>
    <scope>NUCLEOTIDE SEQUENCE [LARGE SCALE GENOMIC DNA]</scope>
    <source>
        <strain evidence="1 2">4213-co</strain>
    </source>
</reference>
<gene>
    <name evidence="1" type="ORF">QPL79_05185</name>
</gene>
<name>A0ABD4Z8Z0_9CREN</name>
<keyword evidence="2" id="KW-1185">Reference proteome</keyword>
<accession>A0ABD4Z8Z0</accession>
<evidence type="ECO:0000313" key="2">
    <source>
        <dbReference type="Proteomes" id="UP001529235"/>
    </source>
</evidence>
<organism evidence="1 2">
    <name type="scientific">Ignisphaera cupida</name>
    <dbReference type="NCBI Taxonomy" id="3050454"/>
    <lineage>
        <taxon>Archaea</taxon>
        <taxon>Thermoproteota</taxon>
        <taxon>Thermoprotei</taxon>
        <taxon>Desulfurococcales</taxon>
        <taxon>Desulfurococcaceae</taxon>
        <taxon>Ignisphaera</taxon>
    </lineage>
</organism>
<dbReference type="Gene3D" id="3.20.70.20">
    <property type="match status" value="1"/>
</dbReference>
<protein>
    <submittedName>
        <fullName evidence="1">DUF711 family protein</fullName>
    </submittedName>
</protein>
<proteinExistence type="predicted"/>
<dbReference type="EMBL" id="JASNVW010000002">
    <property type="protein sequence ID" value="MDK6028750.1"/>
    <property type="molecule type" value="Genomic_DNA"/>
</dbReference>
<dbReference type="AlphaFoldDB" id="A0ABD4Z8Z0"/>
<dbReference type="PANTHER" id="PTHR37560:SF2">
    <property type="entry name" value="DUF711 DOMAIN-CONTAINING PROTEIN"/>
    <property type="match status" value="1"/>
</dbReference>